<evidence type="ECO:0000313" key="15">
    <source>
        <dbReference type="Proteomes" id="UP000009046"/>
    </source>
</evidence>
<dbReference type="OMA" id="EILRDYC"/>
<dbReference type="GO" id="GO:0005797">
    <property type="term" value="C:Golgi medial cisterna"/>
    <property type="evidence" value="ECO:0007669"/>
    <property type="project" value="TreeGrafter"/>
</dbReference>
<dbReference type="KEGG" id="phu:Phum_PHUM240440"/>
<dbReference type="GO" id="GO:0006888">
    <property type="term" value="P:endoplasmic reticulum to Golgi vesicle-mediated transport"/>
    <property type="evidence" value="ECO:0007669"/>
    <property type="project" value="InterPro"/>
</dbReference>
<dbReference type="VEuPathDB" id="VectorBase:PHUM240440"/>
<dbReference type="CDD" id="cd15864">
    <property type="entry name" value="SNARE_GS28"/>
    <property type="match status" value="1"/>
</dbReference>
<dbReference type="GeneID" id="8230712"/>
<evidence type="ECO:0000313" key="14">
    <source>
        <dbReference type="EnsemblMetazoa" id="PHUM240440-PA"/>
    </source>
</evidence>
<evidence type="ECO:0000256" key="1">
    <source>
        <dbReference type="ARBA" id="ARBA00004409"/>
    </source>
</evidence>
<evidence type="ECO:0000256" key="8">
    <source>
        <dbReference type="ARBA" id="ARBA00023034"/>
    </source>
</evidence>
<evidence type="ECO:0000256" key="9">
    <source>
        <dbReference type="ARBA" id="ARBA00023136"/>
    </source>
</evidence>
<evidence type="ECO:0000256" key="10">
    <source>
        <dbReference type="PIRNR" id="PIRNR027109"/>
    </source>
</evidence>
<dbReference type="GO" id="GO:0048219">
    <property type="term" value="P:inter-Golgi cisterna vesicle-mediated transport"/>
    <property type="evidence" value="ECO:0007669"/>
    <property type="project" value="TreeGrafter"/>
</dbReference>
<dbReference type="InterPro" id="IPR023601">
    <property type="entry name" value="Golgi_SNAP_su1"/>
</dbReference>
<keyword evidence="8 10" id="KW-0333">Golgi apparatus</keyword>
<evidence type="ECO:0000256" key="3">
    <source>
        <dbReference type="ARBA" id="ARBA00015612"/>
    </source>
</evidence>
<dbReference type="PANTHER" id="PTHR21094">
    <property type="entry name" value="GOS-28 SNARE- RELATED"/>
    <property type="match status" value="1"/>
</dbReference>
<dbReference type="HOGENOM" id="CLU_078034_0_1_1"/>
<keyword evidence="7 12" id="KW-1133">Transmembrane helix</keyword>
<dbReference type="GO" id="GO:0005801">
    <property type="term" value="C:cis-Golgi network"/>
    <property type="evidence" value="ECO:0007669"/>
    <property type="project" value="InterPro"/>
</dbReference>
<dbReference type="EnsemblMetazoa" id="PHUM240440-RA">
    <property type="protein sequence ID" value="PHUM240440-PA"/>
    <property type="gene ID" value="PHUM240440"/>
</dbReference>
<comment type="function">
    <text evidence="10">Involved in transport from the ER to the Golgi apparatus as well as in intra-Golgi transport. It belongs to a super-family of proteins called t-SNAREs or soluble NSF (N-ethylmaleimide-sensitive factor) attachment protein receptor.</text>
</comment>
<dbReference type="EMBL" id="AAZO01002787">
    <property type="status" value="NOT_ANNOTATED_CDS"/>
    <property type="molecule type" value="Genomic_DNA"/>
</dbReference>
<dbReference type="EMBL" id="DS235221">
    <property type="protein sequence ID" value="EEB13440.1"/>
    <property type="molecule type" value="Genomic_DNA"/>
</dbReference>
<name>E0VJ84_PEDHC</name>
<protein>
    <recommendedName>
        <fullName evidence="3 10">Golgi SNAP receptor complex member 1</fullName>
    </recommendedName>
</protein>
<dbReference type="FunCoup" id="E0VJ84">
    <property type="interactions" value="1787"/>
</dbReference>
<dbReference type="Pfam" id="PF12352">
    <property type="entry name" value="V-SNARE_C"/>
    <property type="match status" value="1"/>
</dbReference>
<keyword evidence="13" id="KW-0675">Receptor</keyword>
<proteinExistence type="inferred from homology"/>
<reference evidence="13" key="1">
    <citation type="submission" date="2007-04" db="EMBL/GenBank/DDBJ databases">
        <title>Annotation of Pediculus humanus corporis strain USDA.</title>
        <authorList>
            <person name="Kirkness E."/>
            <person name="Hannick L."/>
            <person name="Hass B."/>
            <person name="Bruggner R."/>
            <person name="Lawson D."/>
            <person name="Bidwell S."/>
            <person name="Joardar V."/>
            <person name="Caler E."/>
            <person name="Walenz B."/>
            <person name="Inman J."/>
            <person name="Schobel S."/>
            <person name="Galinsky K."/>
            <person name="Amedeo P."/>
            <person name="Strausberg R."/>
        </authorList>
    </citation>
    <scope>NUCLEOTIDE SEQUENCE</scope>
    <source>
        <strain evidence="13">USDA</strain>
    </source>
</reference>
<evidence type="ECO:0000256" key="5">
    <source>
        <dbReference type="ARBA" id="ARBA00022692"/>
    </source>
</evidence>
<feature type="transmembrane region" description="Helical" evidence="12">
    <location>
        <begin position="216"/>
        <end position="234"/>
    </location>
</feature>
<evidence type="ECO:0000256" key="2">
    <source>
        <dbReference type="ARBA" id="ARBA00008473"/>
    </source>
</evidence>
<reference evidence="14" key="3">
    <citation type="submission" date="2021-02" db="UniProtKB">
        <authorList>
            <consortium name="EnsemblMetazoa"/>
        </authorList>
    </citation>
    <scope>IDENTIFICATION</scope>
    <source>
        <strain evidence="14">USDA</strain>
    </source>
</reference>
<dbReference type="OrthoDB" id="422156at2759"/>
<evidence type="ECO:0000256" key="7">
    <source>
        <dbReference type="ARBA" id="ARBA00022989"/>
    </source>
</evidence>
<comment type="subcellular location">
    <subcellularLocation>
        <location evidence="1">Golgi apparatus membrane</location>
        <topology evidence="1">Single-pass type IV membrane protein</topology>
    </subcellularLocation>
</comment>
<dbReference type="PANTHER" id="PTHR21094:SF2">
    <property type="entry name" value="GOLGI SNAP RECEPTOR COMPLEX MEMBER 1"/>
    <property type="match status" value="1"/>
</dbReference>
<keyword evidence="4 10" id="KW-0813">Transport</keyword>
<dbReference type="InParanoid" id="E0VJ84"/>
<keyword evidence="9 10" id="KW-0472">Membrane</keyword>
<comment type="subunit">
    <text evidence="10">Component of several multiprotein Golgi SNARE complexes.</text>
</comment>
<keyword evidence="10" id="KW-0931">ER-Golgi transport</keyword>
<dbReference type="GO" id="GO:0000139">
    <property type="term" value="C:Golgi membrane"/>
    <property type="evidence" value="ECO:0007669"/>
    <property type="project" value="UniProtKB-SubCell"/>
</dbReference>
<sequence length="235" mass="26993">MAEIKILKSHLGKQARQLENEIDSKLVTFSKLGTGHVLSPKKDSAAEPLLGTNTFENATDEIQILLNKLSSVSEKLSEVTASGTPPTAALLHTVQRHKEILQDYIQEFNKIQANYKARKEREELLNSVRTDISNFKSSNGLNRRVDLNLKENEHIRNSNRLVDEQIAIAMETRDHLSNQRIIFKRFQTRINDFSNRFPLINSLIQRIHIRKRRDSLIVGSVFAICVILMLMYAFR</sequence>
<dbReference type="eggNOG" id="KOG3208">
    <property type="taxonomic scope" value="Eukaryota"/>
</dbReference>
<keyword evidence="6 10" id="KW-0653">Protein transport</keyword>
<evidence type="ECO:0000256" key="6">
    <source>
        <dbReference type="ARBA" id="ARBA00022927"/>
    </source>
</evidence>
<dbReference type="PIRSF" id="PIRSF027109">
    <property type="entry name" value="Golgi_SNARE"/>
    <property type="match status" value="1"/>
</dbReference>
<dbReference type="GO" id="GO:0006906">
    <property type="term" value="P:vesicle fusion"/>
    <property type="evidence" value="ECO:0007669"/>
    <property type="project" value="TreeGrafter"/>
</dbReference>
<evidence type="ECO:0000256" key="11">
    <source>
        <dbReference type="SAM" id="Coils"/>
    </source>
</evidence>
<keyword evidence="15" id="KW-1185">Reference proteome</keyword>
<dbReference type="GO" id="GO:0005484">
    <property type="term" value="F:SNAP receptor activity"/>
    <property type="evidence" value="ECO:0007669"/>
    <property type="project" value="TreeGrafter"/>
</dbReference>
<dbReference type="STRING" id="121224.E0VJ84"/>
<evidence type="ECO:0000256" key="12">
    <source>
        <dbReference type="SAM" id="Phobius"/>
    </source>
</evidence>
<dbReference type="Proteomes" id="UP000009046">
    <property type="component" value="Unassembled WGS sequence"/>
</dbReference>
<dbReference type="EMBL" id="AAZO01002788">
    <property type="status" value="NOT_ANNOTATED_CDS"/>
    <property type="molecule type" value="Genomic_DNA"/>
</dbReference>
<keyword evidence="5 12" id="KW-0812">Transmembrane</keyword>
<evidence type="ECO:0000256" key="4">
    <source>
        <dbReference type="ARBA" id="ARBA00022448"/>
    </source>
</evidence>
<accession>E0VJ84</accession>
<dbReference type="GO" id="GO:0031201">
    <property type="term" value="C:SNARE complex"/>
    <property type="evidence" value="ECO:0007669"/>
    <property type="project" value="TreeGrafter"/>
</dbReference>
<gene>
    <name evidence="14" type="primary">8230712</name>
    <name evidence="13" type="ORF">Phum_PHUM240440</name>
</gene>
<dbReference type="GO" id="GO:0015031">
    <property type="term" value="P:protein transport"/>
    <property type="evidence" value="ECO:0007669"/>
    <property type="project" value="UniProtKB-KW"/>
</dbReference>
<dbReference type="RefSeq" id="XP_002426178.1">
    <property type="nucleotide sequence ID" value="XM_002426133.1"/>
</dbReference>
<feature type="coiled-coil region" evidence="11">
    <location>
        <begin position="55"/>
        <end position="114"/>
    </location>
</feature>
<evidence type="ECO:0000313" key="13">
    <source>
        <dbReference type="EMBL" id="EEB13440.1"/>
    </source>
</evidence>
<organism>
    <name type="scientific">Pediculus humanus subsp. corporis</name>
    <name type="common">Body louse</name>
    <dbReference type="NCBI Taxonomy" id="121224"/>
    <lineage>
        <taxon>Eukaryota</taxon>
        <taxon>Metazoa</taxon>
        <taxon>Ecdysozoa</taxon>
        <taxon>Arthropoda</taxon>
        <taxon>Hexapoda</taxon>
        <taxon>Insecta</taxon>
        <taxon>Pterygota</taxon>
        <taxon>Neoptera</taxon>
        <taxon>Paraneoptera</taxon>
        <taxon>Psocodea</taxon>
        <taxon>Troctomorpha</taxon>
        <taxon>Phthiraptera</taxon>
        <taxon>Anoplura</taxon>
        <taxon>Pediculidae</taxon>
        <taxon>Pediculus</taxon>
    </lineage>
</organism>
<dbReference type="CTD" id="8230712"/>
<dbReference type="AlphaFoldDB" id="E0VJ84"/>
<keyword evidence="11" id="KW-0175">Coiled coil</keyword>
<comment type="similarity">
    <text evidence="2 10">Belongs to the GOSR1 family.</text>
</comment>
<reference evidence="13" key="2">
    <citation type="submission" date="2007-04" db="EMBL/GenBank/DDBJ databases">
        <title>The genome of the human body louse.</title>
        <authorList>
            <consortium name="The Human Body Louse Genome Consortium"/>
            <person name="Kirkness E."/>
            <person name="Walenz B."/>
            <person name="Hass B."/>
            <person name="Bruggner R."/>
            <person name="Strausberg R."/>
        </authorList>
    </citation>
    <scope>NUCLEOTIDE SEQUENCE</scope>
    <source>
        <strain evidence="13">USDA</strain>
    </source>
</reference>